<dbReference type="Pfam" id="PF13546">
    <property type="entry name" value="DDE_5"/>
    <property type="match status" value="1"/>
</dbReference>
<reference evidence="2 3" key="1">
    <citation type="submission" date="2024-09" db="EMBL/GenBank/DDBJ databases">
        <authorList>
            <person name="Sun Q."/>
            <person name="Mori K."/>
        </authorList>
    </citation>
    <scope>NUCLEOTIDE SEQUENCE [LARGE SCALE GENOMIC DNA]</scope>
    <source>
        <strain evidence="2 3">JCM 10918</strain>
    </source>
</reference>
<keyword evidence="3" id="KW-1185">Reference proteome</keyword>
<name>A0ABV5VNX9_9ACTN</name>
<dbReference type="PANTHER" id="PTHR33627">
    <property type="entry name" value="TRANSPOSASE"/>
    <property type="match status" value="1"/>
</dbReference>
<organism evidence="2 3">
    <name type="scientific">Streptomyces thermocoprophilus</name>
    <dbReference type="NCBI Taxonomy" id="78356"/>
    <lineage>
        <taxon>Bacteria</taxon>
        <taxon>Bacillati</taxon>
        <taxon>Actinomycetota</taxon>
        <taxon>Actinomycetes</taxon>
        <taxon>Kitasatosporales</taxon>
        <taxon>Streptomycetaceae</taxon>
        <taxon>Streptomyces</taxon>
    </lineage>
</organism>
<dbReference type="RefSeq" id="WP_385860525.1">
    <property type="nucleotide sequence ID" value="NZ_JBHMAR010000156.1"/>
</dbReference>
<evidence type="ECO:0000313" key="3">
    <source>
        <dbReference type="Proteomes" id="UP001589703"/>
    </source>
</evidence>
<dbReference type="Proteomes" id="UP001589703">
    <property type="component" value="Unassembled WGS sequence"/>
</dbReference>
<protein>
    <submittedName>
        <fullName evidence="2">Transposase</fullName>
    </submittedName>
</protein>
<gene>
    <name evidence="2" type="ORF">ACFFRO_31015</name>
</gene>
<accession>A0ABV5VNX9</accession>
<feature type="domain" description="Transposase IS701-like DDE" evidence="1">
    <location>
        <begin position="6"/>
        <end position="162"/>
    </location>
</feature>
<comment type="caution">
    <text evidence="2">The sequence shown here is derived from an EMBL/GenBank/DDBJ whole genome shotgun (WGS) entry which is preliminary data.</text>
</comment>
<dbReference type="EMBL" id="JBHMAR010000156">
    <property type="protein sequence ID" value="MFB9739484.1"/>
    <property type="molecule type" value="Genomic_DNA"/>
</dbReference>
<dbReference type="PANTHER" id="PTHR33627:SF1">
    <property type="entry name" value="TRANSPOSASE"/>
    <property type="match status" value="1"/>
</dbReference>
<feature type="non-terminal residue" evidence="2">
    <location>
        <position position="234"/>
    </location>
</feature>
<dbReference type="InterPro" id="IPR038721">
    <property type="entry name" value="IS701-like_DDE_dom"/>
</dbReference>
<sequence length="234" mass="25143">MTSEVRRFAAAGLDAAAGRRRGLAVGALDETGQAKQGVATAGVKRQYMGCAGRVSNGINTVHLAYVRERTGHALVGARQWIPAEQITDPDTAARMGLPSGLEFRTKGQLAIDLCTDAYADGLTFDVICGDEVYGNCTELREFLESRGQAYVLRVASTFMIQVPSGDRLTCAQSVTELAGTGRGWQVRSAGAGSKGQRWYAWAWIATASPRHHLLVRRHLATGELALHHCFAPEG</sequence>
<evidence type="ECO:0000313" key="2">
    <source>
        <dbReference type="EMBL" id="MFB9739484.1"/>
    </source>
</evidence>
<evidence type="ECO:0000259" key="1">
    <source>
        <dbReference type="Pfam" id="PF13546"/>
    </source>
</evidence>
<proteinExistence type="predicted"/>
<dbReference type="InterPro" id="IPR039365">
    <property type="entry name" value="IS701-like"/>
</dbReference>